<evidence type="ECO:0000313" key="3">
    <source>
        <dbReference type="Proteomes" id="UP001341840"/>
    </source>
</evidence>
<dbReference type="Gene3D" id="3.40.395.10">
    <property type="entry name" value="Adenoviral Proteinase, Chain A"/>
    <property type="match status" value="1"/>
</dbReference>
<keyword evidence="3" id="KW-1185">Reference proteome</keyword>
<gene>
    <name evidence="2" type="ORF">PIB30_006260</name>
</gene>
<evidence type="ECO:0000256" key="1">
    <source>
        <dbReference type="SAM" id="MobiDB-lite"/>
    </source>
</evidence>
<comment type="caution">
    <text evidence="2">The sequence shown here is derived from an EMBL/GenBank/DDBJ whole genome shotgun (WGS) entry which is preliminary data.</text>
</comment>
<organism evidence="2 3">
    <name type="scientific">Stylosanthes scabra</name>
    <dbReference type="NCBI Taxonomy" id="79078"/>
    <lineage>
        <taxon>Eukaryota</taxon>
        <taxon>Viridiplantae</taxon>
        <taxon>Streptophyta</taxon>
        <taxon>Embryophyta</taxon>
        <taxon>Tracheophyta</taxon>
        <taxon>Spermatophyta</taxon>
        <taxon>Magnoliopsida</taxon>
        <taxon>eudicotyledons</taxon>
        <taxon>Gunneridae</taxon>
        <taxon>Pentapetalae</taxon>
        <taxon>rosids</taxon>
        <taxon>fabids</taxon>
        <taxon>Fabales</taxon>
        <taxon>Fabaceae</taxon>
        <taxon>Papilionoideae</taxon>
        <taxon>50 kb inversion clade</taxon>
        <taxon>dalbergioids sensu lato</taxon>
        <taxon>Dalbergieae</taxon>
        <taxon>Pterocarpus clade</taxon>
        <taxon>Stylosanthes</taxon>
    </lineage>
</organism>
<dbReference type="InterPro" id="IPR038765">
    <property type="entry name" value="Papain-like_cys_pep_sf"/>
</dbReference>
<dbReference type="EMBL" id="JASCZI010000013">
    <property type="protein sequence ID" value="MED6106633.1"/>
    <property type="molecule type" value="Genomic_DNA"/>
</dbReference>
<evidence type="ECO:0008006" key="4">
    <source>
        <dbReference type="Google" id="ProtNLM"/>
    </source>
</evidence>
<name>A0ABU6Q5C3_9FABA</name>
<reference evidence="2 3" key="1">
    <citation type="journal article" date="2023" name="Plants (Basel)">
        <title>Bridging the Gap: Combining Genomics and Transcriptomics Approaches to Understand Stylosanthes scabra, an Orphan Legume from the Brazilian Caatinga.</title>
        <authorList>
            <person name="Ferreira-Neto J.R.C."/>
            <person name="da Silva M.D."/>
            <person name="Binneck E."/>
            <person name="de Melo N.F."/>
            <person name="da Silva R.H."/>
            <person name="de Melo A.L.T.M."/>
            <person name="Pandolfi V."/>
            <person name="Bustamante F.O."/>
            <person name="Brasileiro-Vidal A.C."/>
            <person name="Benko-Iseppon A.M."/>
        </authorList>
    </citation>
    <scope>NUCLEOTIDE SEQUENCE [LARGE SCALE GENOMIC DNA]</scope>
    <source>
        <tissue evidence="2">Leaves</tissue>
    </source>
</reference>
<sequence length="352" mass="40215">MGSMIPRNDKKAISGSAFDGSSIPTSVRGKLQVCLGGPDDDFGSACTARTGSGKMGKMVEQSPEEGKKSGKLRRTIRETVIDLYGYKKTGTVFPPFIRCRFKILEKYKYSQDQAESVTYIFGEKKDLHEVLFNRGTRQMDREDFGTLLPGNEPSDYLMELMAFKIAWIQNQLNETTFWSLPVIFSIYVQMKELLQSSKEPHLYLIVVDIPKTKIWIFDSFPSHDAAKSRIYAATTVATALDHIIRVGFYDIDVLGQRPPLRGLEPEFVLGIPNMGNPYKDKLWILLWLQMEHYFSKGTFAKPKDHIDNVANKVRMDSAMALVNDFVNELRTDIKKRARKDWDDRRSIQTTTK</sequence>
<accession>A0ABU6Q5C3</accession>
<protein>
    <recommendedName>
        <fullName evidence="4">Ubiquitin-like protease family profile domain-containing protein</fullName>
    </recommendedName>
</protein>
<dbReference type="SUPFAM" id="SSF54001">
    <property type="entry name" value="Cysteine proteinases"/>
    <property type="match status" value="1"/>
</dbReference>
<feature type="region of interest" description="Disordered" evidence="1">
    <location>
        <begin position="49"/>
        <end position="71"/>
    </location>
</feature>
<proteinExistence type="predicted"/>
<evidence type="ECO:0000313" key="2">
    <source>
        <dbReference type="EMBL" id="MED6106633.1"/>
    </source>
</evidence>
<dbReference type="Proteomes" id="UP001341840">
    <property type="component" value="Unassembled WGS sequence"/>
</dbReference>